<feature type="transmembrane region" description="Helical" evidence="1">
    <location>
        <begin position="185"/>
        <end position="207"/>
    </location>
</feature>
<keyword evidence="1" id="KW-0812">Transmembrane</keyword>
<dbReference type="EMBL" id="RKQG01000001">
    <property type="protein sequence ID" value="RPE36975.1"/>
    <property type="molecule type" value="Genomic_DNA"/>
</dbReference>
<sequence>MTDASVPLPGTPREVLSGLGELTRKVRAVQRDAWIPLLLFGLVTLGGVLVGRLTYRQEAVPCPGGPAGPEGTCTLTHQGAPAYWTVGLLVAYAVTALCYLRRSRRRGVGTPVRPYVLAGAAAVVALAVTTWWGASQPAPGADLDFWGLHLAANARGTLLLQQFLGGAAAIGVPLLVLARIERGRALALFALGYLLVELVPVTSGWWGHGAGPWSAVTRHGIPALYLLTGALLFGLATRRARPQAAR</sequence>
<organism evidence="2 3">
    <name type="scientific">Kitasatospora cineracea</name>
    <dbReference type="NCBI Taxonomy" id="88074"/>
    <lineage>
        <taxon>Bacteria</taxon>
        <taxon>Bacillati</taxon>
        <taxon>Actinomycetota</taxon>
        <taxon>Actinomycetes</taxon>
        <taxon>Kitasatosporales</taxon>
        <taxon>Streptomycetaceae</taxon>
        <taxon>Kitasatospora</taxon>
    </lineage>
</organism>
<keyword evidence="1" id="KW-1133">Transmembrane helix</keyword>
<feature type="transmembrane region" description="Helical" evidence="1">
    <location>
        <begin position="154"/>
        <end position="178"/>
    </location>
</feature>
<dbReference type="RefSeq" id="WP_123819801.1">
    <property type="nucleotide sequence ID" value="NZ_RKQG01000001.1"/>
</dbReference>
<feature type="transmembrane region" description="Helical" evidence="1">
    <location>
        <begin position="82"/>
        <end position="100"/>
    </location>
</feature>
<dbReference type="AlphaFoldDB" id="A0A3N4S224"/>
<dbReference type="Proteomes" id="UP000266906">
    <property type="component" value="Unassembled WGS sequence"/>
</dbReference>
<reference evidence="2 3" key="1">
    <citation type="submission" date="2018-11" db="EMBL/GenBank/DDBJ databases">
        <title>Sequencing the genomes of 1000 actinobacteria strains.</title>
        <authorList>
            <person name="Klenk H.-P."/>
        </authorList>
    </citation>
    <scope>NUCLEOTIDE SEQUENCE [LARGE SCALE GENOMIC DNA]</scope>
    <source>
        <strain evidence="2 3">DSM 44781</strain>
    </source>
</reference>
<accession>A0A3N4S224</accession>
<evidence type="ECO:0008006" key="4">
    <source>
        <dbReference type="Google" id="ProtNLM"/>
    </source>
</evidence>
<evidence type="ECO:0000313" key="3">
    <source>
        <dbReference type="Proteomes" id="UP000266906"/>
    </source>
</evidence>
<feature type="transmembrane region" description="Helical" evidence="1">
    <location>
        <begin position="33"/>
        <end position="55"/>
    </location>
</feature>
<evidence type="ECO:0000313" key="2">
    <source>
        <dbReference type="EMBL" id="RPE36975.1"/>
    </source>
</evidence>
<keyword evidence="3" id="KW-1185">Reference proteome</keyword>
<proteinExistence type="predicted"/>
<feature type="transmembrane region" description="Helical" evidence="1">
    <location>
        <begin position="112"/>
        <end position="134"/>
    </location>
</feature>
<comment type="caution">
    <text evidence="2">The sequence shown here is derived from an EMBL/GenBank/DDBJ whole genome shotgun (WGS) entry which is preliminary data.</text>
</comment>
<name>A0A3N4S224_9ACTN</name>
<keyword evidence="1" id="KW-0472">Membrane</keyword>
<evidence type="ECO:0000256" key="1">
    <source>
        <dbReference type="SAM" id="Phobius"/>
    </source>
</evidence>
<gene>
    <name evidence="2" type="ORF">EDD38_5357</name>
</gene>
<feature type="transmembrane region" description="Helical" evidence="1">
    <location>
        <begin position="219"/>
        <end position="237"/>
    </location>
</feature>
<protein>
    <recommendedName>
        <fullName evidence="4">DUF998 domain-containing protein</fullName>
    </recommendedName>
</protein>